<dbReference type="InterPro" id="IPR001810">
    <property type="entry name" value="F-box_dom"/>
</dbReference>
<gene>
    <name evidence="3" type="ORF">DFH08DRAFT_122838</name>
</gene>
<dbReference type="Pfam" id="PF12937">
    <property type="entry name" value="F-box-like"/>
    <property type="match status" value="1"/>
</dbReference>
<organism evidence="3 4">
    <name type="scientific">Mycena albidolilacea</name>
    <dbReference type="NCBI Taxonomy" id="1033008"/>
    <lineage>
        <taxon>Eukaryota</taxon>
        <taxon>Fungi</taxon>
        <taxon>Dikarya</taxon>
        <taxon>Basidiomycota</taxon>
        <taxon>Agaricomycotina</taxon>
        <taxon>Agaricomycetes</taxon>
        <taxon>Agaricomycetidae</taxon>
        <taxon>Agaricales</taxon>
        <taxon>Marasmiineae</taxon>
        <taxon>Mycenaceae</taxon>
        <taxon>Mycena</taxon>
    </lineage>
</organism>
<dbReference type="Gene3D" id="3.80.10.10">
    <property type="entry name" value="Ribonuclease Inhibitor"/>
    <property type="match status" value="1"/>
</dbReference>
<feature type="domain" description="F-box" evidence="2">
    <location>
        <begin position="106"/>
        <end position="151"/>
    </location>
</feature>
<comment type="caution">
    <text evidence="3">The sequence shown here is derived from an EMBL/GenBank/DDBJ whole genome shotgun (WGS) entry which is preliminary data.</text>
</comment>
<evidence type="ECO:0000313" key="3">
    <source>
        <dbReference type="EMBL" id="KAJ7349581.1"/>
    </source>
</evidence>
<dbReference type="AlphaFoldDB" id="A0AAD7A4Z5"/>
<accession>A0AAD7A4Z5</accession>
<proteinExistence type="predicted"/>
<evidence type="ECO:0000256" key="1">
    <source>
        <dbReference type="SAM" id="MobiDB-lite"/>
    </source>
</evidence>
<keyword evidence="4" id="KW-1185">Reference proteome</keyword>
<dbReference type="InterPro" id="IPR032675">
    <property type="entry name" value="LRR_dom_sf"/>
</dbReference>
<dbReference type="EMBL" id="JARIHO010000015">
    <property type="protein sequence ID" value="KAJ7349581.1"/>
    <property type="molecule type" value="Genomic_DNA"/>
</dbReference>
<evidence type="ECO:0000313" key="4">
    <source>
        <dbReference type="Proteomes" id="UP001218218"/>
    </source>
</evidence>
<reference evidence="3" key="1">
    <citation type="submission" date="2023-03" db="EMBL/GenBank/DDBJ databases">
        <title>Massive genome expansion in bonnet fungi (Mycena s.s.) driven by repeated elements and novel gene families across ecological guilds.</title>
        <authorList>
            <consortium name="Lawrence Berkeley National Laboratory"/>
            <person name="Harder C.B."/>
            <person name="Miyauchi S."/>
            <person name="Viragh M."/>
            <person name="Kuo A."/>
            <person name="Thoen E."/>
            <person name="Andreopoulos B."/>
            <person name="Lu D."/>
            <person name="Skrede I."/>
            <person name="Drula E."/>
            <person name="Henrissat B."/>
            <person name="Morin E."/>
            <person name="Kohler A."/>
            <person name="Barry K."/>
            <person name="LaButti K."/>
            <person name="Morin E."/>
            <person name="Salamov A."/>
            <person name="Lipzen A."/>
            <person name="Mereny Z."/>
            <person name="Hegedus B."/>
            <person name="Baldrian P."/>
            <person name="Stursova M."/>
            <person name="Weitz H."/>
            <person name="Taylor A."/>
            <person name="Grigoriev I.V."/>
            <person name="Nagy L.G."/>
            <person name="Martin F."/>
            <person name="Kauserud H."/>
        </authorList>
    </citation>
    <scope>NUCLEOTIDE SEQUENCE</scope>
    <source>
        <strain evidence="3">CBHHK002</strain>
    </source>
</reference>
<sequence>MAIRHRHSLSCSRATMSQLESKAPDERFDDLISEEASRALARFSHLLATNSPPSEVEVSDILNFIDANSKVIGQLNSDIEPLLVKRNALESCTRSLSLLLSANRILPFDVLAQIFARTVDLDADPWRLAQICRRWRAIALGCPNLWAAIDIDHGASNTSMRPSGYPLDKLQSVLERSATYPLSVRFCTVVKVHDDAPVSFDADRLFGVLVAHSERWESLFLRCTPRLFPLLAQVKGKLPMLRRLALDMCFDAIALDAFETAPLLSSLDLTGGFRIAAPCTILLPWAHITRYYGDFSMWDDHVTALEHLRNVIDCAITLNNWAPNENEDILDLPRLRRLYVARGDFLEFTAPLLQELVVEPLQMTPPADALTNISDLISRSSCQLTKLCLISAIPSRSDVQKLISVLQLLPSLADVCILSRKFNEHMNLDELVTALAVATPCILPRMERLTIGGYAFYEWSALVDMVDGRLHANPLVCSAIRGFALLHRRLGRPMPREELLRLEMLRSAGLDLTVIEGPGAHEAMVNVPFFRAGTSSGMYWAPEYT</sequence>
<dbReference type="InterPro" id="IPR036047">
    <property type="entry name" value="F-box-like_dom_sf"/>
</dbReference>
<feature type="region of interest" description="Disordered" evidence="1">
    <location>
        <begin position="1"/>
        <end position="22"/>
    </location>
</feature>
<dbReference type="SUPFAM" id="SSF81383">
    <property type="entry name" value="F-box domain"/>
    <property type="match status" value="1"/>
</dbReference>
<dbReference type="Proteomes" id="UP001218218">
    <property type="component" value="Unassembled WGS sequence"/>
</dbReference>
<protein>
    <recommendedName>
        <fullName evidence="2">F-box domain-containing protein</fullName>
    </recommendedName>
</protein>
<name>A0AAD7A4Z5_9AGAR</name>
<feature type="compositionally biased region" description="Polar residues" evidence="1">
    <location>
        <begin position="9"/>
        <end position="20"/>
    </location>
</feature>
<evidence type="ECO:0000259" key="2">
    <source>
        <dbReference type="Pfam" id="PF12937"/>
    </source>
</evidence>